<evidence type="ECO:0000256" key="1">
    <source>
        <dbReference type="SAM" id="MobiDB-lite"/>
    </source>
</evidence>
<reference evidence="2" key="1">
    <citation type="submission" date="2021-01" db="EMBL/GenBank/DDBJ databases">
        <authorList>
            <person name="Eckstrom K.M.E."/>
        </authorList>
    </citation>
    <scope>NUCLEOTIDE SEQUENCE</scope>
    <source>
        <strain evidence="2">UVCC 0001</strain>
    </source>
</reference>
<dbReference type="EMBL" id="JASFZW010000013">
    <property type="protein sequence ID" value="KAK2075764.1"/>
    <property type="molecule type" value="Genomic_DNA"/>
</dbReference>
<name>A0AAD9MFZ1_PROWI</name>
<dbReference type="InterPro" id="IPR052658">
    <property type="entry name" value="TPR-containing"/>
</dbReference>
<keyword evidence="3" id="KW-1185">Reference proteome</keyword>
<protein>
    <recommendedName>
        <fullName evidence="4">Tetratricopeptide repeat protein 33</fullName>
    </recommendedName>
</protein>
<organism evidence="2 3">
    <name type="scientific">Prototheca wickerhamii</name>
    <dbReference type="NCBI Taxonomy" id="3111"/>
    <lineage>
        <taxon>Eukaryota</taxon>
        <taxon>Viridiplantae</taxon>
        <taxon>Chlorophyta</taxon>
        <taxon>core chlorophytes</taxon>
        <taxon>Trebouxiophyceae</taxon>
        <taxon>Chlorellales</taxon>
        <taxon>Chlorellaceae</taxon>
        <taxon>Prototheca</taxon>
    </lineage>
</organism>
<dbReference type="PANTHER" id="PTHR15544">
    <property type="entry name" value="OSMOSIS RESPONSIVE FACTOR"/>
    <property type="match status" value="1"/>
</dbReference>
<dbReference type="SUPFAM" id="SSF48452">
    <property type="entry name" value="TPR-like"/>
    <property type="match status" value="1"/>
</dbReference>
<dbReference type="Proteomes" id="UP001255856">
    <property type="component" value="Unassembled WGS sequence"/>
</dbReference>
<accession>A0AAD9MFZ1</accession>
<evidence type="ECO:0008006" key="4">
    <source>
        <dbReference type="Google" id="ProtNLM"/>
    </source>
</evidence>
<dbReference type="PANTHER" id="PTHR15544:SF0">
    <property type="entry name" value="TETRATRICOPEPTIDE REPEAT PROTEIN 33"/>
    <property type="match status" value="1"/>
</dbReference>
<comment type="caution">
    <text evidence="2">The sequence shown here is derived from an EMBL/GenBank/DDBJ whole genome shotgun (WGS) entry which is preliminary data.</text>
</comment>
<evidence type="ECO:0000313" key="2">
    <source>
        <dbReference type="EMBL" id="KAK2075764.1"/>
    </source>
</evidence>
<gene>
    <name evidence="2" type="ORF">QBZ16_001505</name>
</gene>
<dbReference type="AlphaFoldDB" id="A0AAD9MFZ1"/>
<feature type="region of interest" description="Disordered" evidence="1">
    <location>
        <begin position="1"/>
        <end position="46"/>
    </location>
</feature>
<dbReference type="Gene3D" id="1.25.40.10">
    <property type="entry name" value="Tetratricopeptide repeat domain"/>
    <property type="match status" value="1"/>
</dbReference>
<dbReference type="InterPro" id="IPR011990">
    <property type="entry name" value="TPR-like_helical_dom_sf"/>
</dbReference>
<sequence length="166" mass="18161">MQGFRLKSATRIKDKPSLFEEEDSDDGGNASNSADAMLMEDEDAGSRLQELGNEAASRQDWSLALRRWEEALRAGSKVPQVLHEQRSQAVRSAEEAVALAPTWADAHLSLARAQLAMGQVELGQASMRAALALDPDHKEATQEYEDLQRYLLAGEAFDGGTQMEGD</sequence>
<proteinExistence type="predicted"/>
<evidence type="ECO:0000313" key="3">
    <source>
        <dbReference type="Proteomes" id="UP001255856"/>
    </source>
</evidence>